<sequence>MSPRKTPKRTWIIGASSGIGEALAERLAARGEEIILSARNAEALETICKRLKGRGHRVLPLDVSDGPAVARSATWLKDTVGPLDRVLFFAGAYTPMKLGQIDLGDMGRIVDTNLKGAFYVVEAALPVMAEKGQIALCASVAGYRGLPNGQPYAATKAGVISLATSLRAEHGERLDIKVINPGFVKTRLTDKNGFEMPMMITPEKAARAIARELDSKRFEIHFPKGFTRMVKLLALLPDGLYFNAVKGMR</sequence>
<dbReference type="PANTHER" id="PTHR44196:SF1">
    <property type="entry name" value="DEHYDROGENASE_REDUCTASE SDR FAMILY MEMBER 7B"/>
    <property type="match status" value="1"/>
</dbReference>
<dbReference type="EMBL" id="AP018827">
    <property type="protein sequence ID" value="BBF79871.1"/>
    <property type="molecule type" value="Genomic_DNA"/>
</dbReference>
<dbReference type="OrthoDB" id="335726at2"/>
<evidence type="ECO:0000313" key="3">
    <source>
        <dbReference type="EMBL" id="BBF79871.1"/>
    </source>
</evidence>
<gene>
    <name evidence="3" type="ORF">EM6_0446</name>
</gene>
<dbReference type="Gene3D" id="3.40.50.720">
    <property type="entry name" value="NAD(P)-binding Rossmann-like Domain"/>
    <property type="match status" value="1"/>
</dbReference>
<dbReference type="PRINTS" id="PR00081">
    <property type="entry name" value="GDHRDH"/>
</dbReference>
<dbReference type="RefSeq" id="WP_126419978.1">
    <property type="nucleotide sequence ID" value="NZ_AP018827.1"/>
</dbReference>
<evidence type="ECO:0000256" key="1">
    <source>
        <dbReference type="ARBA" id="ARBA00006484"/>
    </source>
</evidence>
<dbReference type="Proteomes" id="UP000278756">
    <property type="component" value="Chromosome 1"/>
</dbReference>
<dbReference type="InterPro" id="IPR020904">
    <property type="entry name" value="Sc_DH/Rdtase_CS"/>
</dbReference>
<dbReference type="GO" id="GO:0016020">
    <property type="term" value="C:membrane"/>
    <property type="evidence" value="ECO:0007669"/>
    <property type="project" value="TreeGrafter"/>
</dbReference>
<evidence type="ECO:0000313" key="4">
    <source>
        <dbReference type="Proteomes" id="UP000278756"/>
    </source>
</evidence>
<dbReference type="InterPro" id="IPR036291">
    <property type="entry name" value="NAD(P)-bd_dom_sf"/>
</dbReference>
<dbReference type="AlphaFoldDB" id="A0A3G9G299"/>
<dbReference type="GO" id="GO:0016491">
    <property type="term" value="F:oxidoreductase activity"/>
    <property type="evidence" value="ECO:0007669"/>
    <property type="project" value="UniProtKB-KW"/>
</dbReference>
<keyword evidence="2 3" id="KW-0560">Oxidoreductase</keyword>
<evidence type="ECO:0000256" key="2">
    <source>
        <dbReference type="ARBA" id="ARBA00023002"/>
    </source>
</evidence>
<proteinExistence type="inferred from homology"/>
<protein>
    <submittedName>
        <fullName evidence="3">Oxidoreductase, short-chain dehydrogenase/reductase family</fullName>
        <ecNumber evidence="3">1.1.1.-</ecNumber>
    </submittedName>
</protein>
<organism evidence="3 4">
    <name type="scientific">Asticcacaulis excentricus</name>
    <dbReference type="NCBI Taxonomy" id="78587"/>
    <lineage>
        <taxon>Bacteria</taxon>
        <taxon>Pseudomonadati</taxon>
        <taxon>Pseudomonadota</taxon>
        <taxon>Alphaproteobacteria</taxon>
        <taxon>Caulobacterales</taxon>
        <taxon>Caulobacteraceae</taxon>
        <taxon>Asticcacaulis</taxon>
    </lineage>
</organism>
<dbReference type="PANTHER" id="PTHR44196">
    <property type="entry name" value="DEHYDROGENASE/REDUCTASE SDR FAMILY MEMBER 7B"/>
    <property type="match status" value="1"/>
</dbReference>
<accession>A0A3G9G299</accession>
<dbReference type="InterPro" id="IPR002347">
    <property type="entry name" value="SDR_fam"/>
</dbReference>
<dbReference type="EC" id="1.1.1.-" evidence="3"/>
<dbReference type="PROSITE" id="PS00061">
    <property type="entry name" value="ADH_SHORT"/>
    <property type="match status" value="1"/>
</dbReference>
<dbReference type="Pfam" id="PF00106">
    <property type="entry name" value="adh_short"/>
    <property type="match status" value="1"/>
</dbReference>
<name>A0A3G9G299_9CAUL</name>
<reference evidence="4" key="1">
    <citation type="journal article" date="2017" name="Biotechnol. Biofuels">
        <title>Evaluation of environmental bacterial communities as a factor affecting the growth of duckweed Lemna minor.</title>
        <authorList>
            <person name="Ishizawa H."/>
            <person name="Kuroda M."/>
            <person name="Morikawa M."/>
            <person name="Ike M."/>
        </authorList>
    </citation>
    <scope>NUCLEOTIDE SEQUENCE [LARGE SCALE GENOMIC DNA]</scope>
    <source>
        <strain evidence="4">M6</strain>
    </source>
</reference>
<comment type="similarity">
    <text evidence="1">Belongs to the short-chain dehydrogenases/reductases (SDR) family.</text>
</comment>
<dbReference type="SUPFAM" id="SSF51735">
    <property type="entry name" value="NAD(P)-binding Rossmann-fold domains"/>
    <property type="match status" value="1"/>
</dbReference>
<reference evidence="4" key="2">
    <citation type="journal article" date="2017" name="Plant Physiol. Biochem.">
        <title>Differential oxidative and antioxidative response of duckweed Lemna minor toward plant growth promoting/inhibiting bacteria.</title>
        <authorList>
            <person name="Ishizawa H."/>
            <person name="Kuroda M."/>
            <person name="Morikawa M."/>
            <person name="Ike M."/>
        </authorList>
    </citation>
    <scope>NUCLEOTIDE SEQUENCE [LARGE SCALE GENOMIC DNA]</scope>
    <source>
        <strain evidence="4">M6</strain>
    </source>
</reference>